<dbReference type="Proteomes" id="UP000320055">
    <property type="component" value="Unassembled WGS sequence"/>
</dbReference>
<protein>
    <submittedName>
        <fullName evidence="1">Uncharacterized protein</fullName>
    </submittedName>
</protein>
<evidence type="ECO:0000313" key="1">
    <source>
        <dbReference type="EMBL" id="VEP12849.1"/>
    </source>
</evidence>
<keyword evidence="2" id="KW-1185">Reference proteome</keyword>
<proteinExistence type="predicted"/>
<evidence type="ECO:0000313" key="2">
    <source>
        <dbReference type="Proteomes" id="UP000320055"/>
    </source>
</evidence>
<gene>
    <name evidence="1" type="ORF">H1P_1680023</name>
</gene>
<reference evidence="1 2" key="1">
    <citation type="submission" date="2019-01" db="EMBL/GenBank/DDBJ databases">
        <authorList>
            <person name="Brito A."/>
        </authorList>
    </citation>
    <scope>NUCLEOTIDE SEQUENCE [LARGE SCALE GENOMIC DNA]</scope>
    <source>
        <strain evidence="1">1</strain>
    </source>
</reference>
<dbReference type="AlphaFoldDB" id="A0A563VN36"/>
<dbReference type="EMBL" id="CAACVJ010000077">
    <property type="protein sequence ID" value="VEP12849.1"/>
    <property type="molecule type" value="Genomic_DNA"/>
</dbReference>
<accession>A0A563VN36</accession>
<name>A0A563VN36_9CYAN</name>
<organism evidence="1 2">
    <name type="scientific">Hyella patelloides LEGE 07179</name>
    <dbReference type="NCBI Taxonomy" id="945734"/>
    <lineage>
        <taxon>Bacteria</taxon>
        <taxon>Bacillati</taxon>
        <taxon>Cyanobacteriota</taxon>
        <taxon>Cyanophyceae</taxon>
        <taxon>Pleurocapsales</taxon>
        <taxon>Hyellaceae</taxon>
        <taxon>Hyella</taxon>
    </lineage>
</organism>
<sequence length="49" mass="5792">MITQKVNKEESIEYANTKYFTYIVIITRRLPVRPLTSFSPTIVFERSIP</sequence>